<sequence>MAKKSCLDQVSMNSLYCSAHRFLKTHRLTLVVL</sequence>
<accession>A0A1I8ECW2</accession>
<dbReference type="WBParaSite" id="maker-PairedContig_1479-snap-gene-0.4-mRNA-1">
    <property type="protein sequence ID" value="maker-PairedContig_1479-snap-gene-0.4-mRNA-1"/>
    <property type="gene ID" value="maker-PairedContig_1479-snap-gene-0.4"/>
</dbReference>
<proteinExistence type="predicted"/>
<dbReference type="AlphaFoldDB" id="A0A1I8ECW2"/>
<evidence type="ECO:0000313" key="1">
    <source>
        <dbReference type="WBParaSite" id="maker-PairedContig_1479-snap-gene-0.4-mRNA-1"/>
    </source>
</evidence>
<organism evidence="1">
    <name type="scientific">Wuchereria bancrofti</name>
    <dbReference type="NCBI Taxonomy" id="6293"/>
    <lineage>
        <taxon>Eukaryota</taxon>
        <taxon>Metazoa</taxon>
        <taxon>Ecdysozoa</taxon>
        <taxon>Nematoda</taxon>
        <taxon>Chromadorea</taxon>
        <taxon>Rhabditida</taxon>
        <taxon>Spirurina</taxon>
        <taxon>Spiruromorpha</taxon>
        <taxon>Filarioidea</taxon>
        <taxon>Onchocercidae</taxon>
        <taxon>Wuchereria</taxon>
    </lineage>
</organism>
<protein>
    <submittedName>
        <fullName evidence="1">Uncharacterized protein</fullName>
    </submittedName>
</protein>
<reference evidence="1" key="1">
    <citation type="submission" date="2016-11" db="UniProtKB">
        <authorList>
            <consortium name="WormBaseParasite"/>
        </authorList>
    </citation>
    <scope>IDENTIFICATION</scope>
    <source>
        <strain evidence="1">pt0022</strain>
    </source>
</reference>
<name>A0A1I8ECW2_WUCBA</name>